<evidence type="ECO:0000259" key="4">
    <source>
        <dbReference type="SMART" id="SM00822"/>
    </source>
</evidence>
<gene>
    <name evidence="5" type="ORF">ACFQGU_16120</name>
</gene>
<organism evidence="5 6">
    <name type="scientific">Longivirga aurantiaca</name>
    <dbReference type="NCBI Taxonomy" id="1837743"/>
    <lineage>
        <taxon>Bacteria</taxon>
        <taxon>Bacillati</taxon>
        <taxon>Actinomycetota</taxon>
        <taxon>Actinomycetes</taxon>
        <taxon>Sporichthyales</taxon>
        <taxon>Sporichthyaceae</taxon>
        <taxon>Longivirga</taxon>
    </lineage>
</organism>
<evidence type="ECO:0000256" key="1">
    <source>
        <dbReference type="ARBA" id="ARBA00006484"/>
    </source>
</evidence>
<dbReference type="EMBL" id="JBHSTI010000025">
    <property type="protein sequence ID" value="MFC6239402.1"/>
    <property type="molecule type" value="Genomic_DNA"/>
</dbReference>
<name>A0ABW1T3S3_9ACTN</name>
<accession>A0ABW1T3S3</accession>
<reference evidence="6" key="1">
    <citation type="journal article" date="2019" name="Int. J. Syst. Evol. Microbiol.">
        <title>The Global Catalogue of Microorganisms (GCM) 10K type strain sequencing project: providing services to taxonomists for standard genome sequencing and annotation.</title>
        <authorList>
            <consortium name="The Broad Institute Genomics Platform"/>
            <consortium name="The Broad Institute Genome Sequencing Center for Infectious Disease"/>
            <person name="Wu L."/>
            <person name="Ma J."/>
        </authorList>
    </citation>
    <scope>NUCLEOTIDE SEQUENCE [LARGE SCALE GENOMIC DNA]</scope>
    <source>
        <strain evidence="6">CGMCC 4.7317</strain>
    </source>
</reference>
<dbReference type="EC" id="1.-.-.-" evidence="5"/>
<dbReference type="PANTHER" id="PTHR44196:SF1">
    <property type="entry name" value="DEHYDROGENASE_REDUCTASE SDR FAMILY MEMBER 7B"/>
    <property type="match status" value="1"/>
</dbReference>
<evidence type="ECO:0000313" key="6">
    <source>
        <dbReference type="Proteomes" id="UP001596138"/>
    </source>
</evidence>
<dbReference type="CDD" id="cd05233">
    <property type="entry name" value="SDR_c"/>
    <property type="match status" value="1"/>
</dbReference>
<dbReference type="Gene3D" id="3.40.50.720">
    <property type="entry name" value="NAD(P)-binding Rossmann-like Domain"/>
    <property type="match status" value="1"/>
</dbReference>
<protein>
    <submittedName>
        <fullName evidence="5">SDR family NAD(P)-dependent oxidoreductase</fullName>
        <ecNumber evidence="5">1.-.-.-</ecNumber>
    </submittedName>
</protein>
<proteinExistence type="inferred from homology"/>
<evidence type="ECO:0000256" key="2">
    <source>
        <dbReference type="ARBA" id="ARBA00023002"/>
    </source>
</evidence>
<dbReference type="PRINTS" id="PR00081">
    <property type="entry name" value="GDHRDH"/>
</dbReference>
<dbReference type="RefSeq" id="WP_386768670.1">
    <property type="nucleotide sequence ID" value="NZ_JBHSTI010000025.1"/>
</dbReference>
<keyword evidence="6" id="KW-1185">Reference proteome</keyword>
<feature type="domain" description="Ketoreductase" evidence="4">
    <location>
        <begin position="9"/>
        <end position="195"/>
    </location>
</feature>
<dbReference type="InterPro" id="IPR057326">
    <property type="entry name" value="KR_dom"/>
</dbReference>
<comment type="similarity">
    <text evidence="1 3">Belongs to the short-chain dehydrogenases/reductases (SDR) family.</text>
</comment>
<dbReference type="PRINTS" id="PR00080">
    <property type="entry name" value="SDRFAMILY"/>
</dbReference>
<dbReference type="SMART" id="SM00822">
    <property type="entry name" value="PKS_KR"/>
    <property type="match status" value="1"/>
</dbReference>
<dbReference type="PANTHER" id="PTHR44196">
    <property type="entry name" value="DEHYDROGENASE/REDUCTASE SDR FAMILY MEMBER 7B"/>
    <property type="match status" value="1"/>
</dbReference>
<dbReference type="PROSITE" id="PS00061">
    <property type="entry name" value="ADH_SHORT"/>
    <property type="match status" value="1"/>
</dbReference>
<dbReference type="Pfam" id="PF00106">
    <property type="entry name" value="adh_short"/>
    <property type="match status" value="1"/>
</dbReference>
<keyword evidence="2 5" id="KW-0560">Oxidoreductase</keyword>
<dbReference type="SUPFAM" id="SSF51735">
    <property type="entry name" value="NAD(P)-binding Rossmann-fold domains"/>
    <property type="match status" value="1"/>
</dbReference>
<dbReference type="GO" id="GO:0016491">
    <property type="term" value="F:oxidoreductase activity"/>
    <property type="evidence" value="ECO:0007669"/>
    <property type="project" value="UniProtKB-KW"/>
</dbReference>
<comment type="caution">
    <text evidence="5">The sequence shown here is derived from an EMBL/GenBank/DDBJ whole genome shotgun (WGS) entry which is preliminary data.</text>
</comment>
<evidence type="ECO:0000313" key="5">
    <source>
        <dbReference type="EMBL" id="MFC6239402.1"/>
    </source>
</evidence>
<dbReference type="InterPro" id="IPR020904">
    <property type="entry name" value="Sc_DH/Rdtase_CS"/>
</dbReference>
<dbReference type="Proteomes" id="UP001596138">
    <property type="component" value="Unassembled WGS sequence"/>
</dbReference>
<evidence type="ECO:0000256" key="3">
    <source>
        <dbReference type="RuleBase" id="RU000363"/>
    </source>
</evidence>
<sequence>MKRYVVDGGTAVLTGAAGGIGRATAHELAARGSNLVLLDNNAEALEDVAADLRVRRPDRAVTAYTVDLADGDAALAAATAIRDAHPNIHLLVNNAGVALGGRLSQISLDDFDWLMSVNFRAVVVMTHTLLPRLTATRGAHVCNVSSLFGLIGPAGQTAYSASKFAVRGFGDSLRLELAEHEVGVTTVHPGGIRTEIANSARVGAGVDQEEHAAHKAVWDRMLSLDPAVAARAIVDGIERRKPRVLIGRETYALDALARLSPGHYGRVLALGDRLMTRGLDR</sequence>
<dbReference type="InterPro" id="IPR002347">
    <property type="entry name" value="SDR_fam"/>
</dbReference>
<dbReference type="InterPro" id="IPR036291">
    <property type="entry name" value="NAD(P)-bd_dom_sf"/>
</dbReference>